<evidence type="ECO:0000256" key="4">
    <source>
        <dbReference type="ARBA" id="ARBA00022741"/>
    </source>
</evidence>
<dbReference type="EMBL" id="JAVXUP010000708">
    <property type="protein sequence ID" value="KAK3022498.1"/>
    <property type="molecule type" value="Genomic_DNA"/>
</dbReference>
<evidence type="ECO:0000313" key="10">
    <source>
        <dbReference type="EMBL" id="KAK3022498.1"/>
    </source>
</evidence>
<evidence type="ECO:0000256" key="5">
    <source>
        <dbReference type="ARBA" id="ARBA00022777"/>
    </source>
</evidence>
<feature type="domain" description="CBM20" evidence="9">
    <location>
        <begin position="146"/>
        <end position="246"/>
    </location>
</feature>
<feature type="non-terminal residue" evidence="10">
    <location>
        <position position="1"/>
    </location>
</feature>
<keyword evidence="5" id="KW-0418">Kinase</keyword>
<dbReference type="Pfam" id="PF22973">
    <property type="entry name" value="GWD1_pHisD"/>
    <property type="match status" value="1"/>
</dbReference>
<dbReference type="Proteomes" id="UP001188597">
    <property type="component" value="Unassembled WGS sequence"/>
</dbReference>
<evidence type="ECO:0000313" key="11">
    <source>
        <dbReference type="Proteomes" id="UP001188597"/>
    </source>
</evidence>
<comment type="caution">
    <text evidence="10">The sequence shown here is derived from an EMBL/GenBank/DDBJ whole genome shotgun (WGS) entry which is preliminary data.</text>
</comment>
<keyword evidence="11" id="KW-1185">Reference proteome</keyword>
<dbReference type="GO" id="GO:0005524">
    <property type="term" value="F:ATP binding"/>
    <property type="evidence" value="ECO:0007669"/>
    <property type="project" value="UniProtKB-KW"/>
</dbReference>
<evidence type="ECO:0000256" key="8">
    <source>
        <dbReference type="SAM" id="MobiDB-lite"/>
    </source>
</evidence>
<comment type="cofactor">
    <cofactor evidence="1">
        <name>Mg(2+)</name>
        <dbReference type="ChEBI" id="CHEBI:18420"/>
    </cofactor>
</comment>
<dbReference type="SUPFAM" id="SSF49452">
    <property type="entry name" value="Starch-binding domain-like"/>
    <property type="match status" value="1"/>
</dbReference>
<keyword evidence="3" id="KW-0479">Metal-binding</keyword>
<name>A0AA89B167_9ASTE</name>
<feature type="compositionally biased region" description="Basic and acidic residues" evidence="8">
    <location>
        <begin position="136"/>
        <end position="145"/>
    </location>
</feature>
<proteinExistence type="predicted"/>
<dbReference type="AlphaFoldDB" id="A0AA89B167"/>
<sequence length="999" mass="110768">SSEPSVGCTVVVGVKLGSQSKELLTWAFVKVAQPGDSIIALHLWGPKLHTYLILLSCSGDFPVAMEVLTKDDYKLSENGMNDAANEALTCEVGNYFCLDYLDVKLPPLPFLSFGTSSVMASIAPTLSSFPNLATTEEEKKRKNERGSSPGSEMVRLNIRLDHQVAFGEHVYVVGSTKEFGSWKKHKSMNWTENGWVCDVEVKGDQVVEYKFVIVSTDKSMVWEGGDNRVLKLPKQGTFEMVCCWNMTKEAADLLPSGSEEYGEKVGNDASNDSRRSEEVMSPFVDQWQGKAVAFMRSNEHRDRERERQWDTSGLDRLALKLVESDQSARNWWRKLEVVRELVVSNLEGGHRLEALIYSAIYLKWINTGQVPCFEDGGHHRPNRHAEISRLIFRELERISSRKDTSPQEILVIRKIHPCLPSFKAEFTASVPLTRIRDIAHRGDIPHDLKQEIKHTIQNKLHRNAGPEDLIATQTMLARITKNQGEYSEAFVEQFKIFHHELKDFFNAGSLAEQLEAIRESFNEERLSSLSLFLECKKALDHLEDMHSCLKSDQLRLLLETVQSLNGLREVIVQGLESGLRNDAPDAAIATRQKWRLCEIGLEDYAFVLLSRFLNALEAVGGAYWLTENVESKNINSWNNPIGALIIGISQLGLSGWKPEECTAIKSELLAWQEKGLSEREGSEDGKIIWALRLKATLDRSRRLTEEYSEALLQLFPQKVQMLGKALGVPENSVRTYAEAEIRAGVIFQVSKLCTLLLKAVRTTLGSQGWDVLVPGDANGTLVEVERIVPGALPSSVAGPVVLMVSKADGDEEVTAAGSNIAGVILLQELPHLSHLGVRARQASLTLYFLTFSWDEKVVFVTCEDDDKISDIKKLSGKYVRLEASSTSVSMNPSSLEDSKGNFLGENVSLNGLSTDFRGDSNCSLRAVRTSYSSEGASTGGIILLADADVQNSGSKAAACGSLTSLAAVSSKGNELVPKTTSSAAEMWTCFVFFLVPFHH</sequence>
<evidence type="ECO:0000256" key="3">
    <source>
        <dbReference type="ARBA" id="ARBA00022723"/>
    </source>
</evidence>
<dbReference type="InterPro" id="IPR013783">
    <property type="entry name" value="Ig-like_fold"/>
</dbReference>
<dbReference type="PROSITE" id="PS51166">
    <property type="entry name" value="CBM20"/>
    <property type="match status" value="1"/>
</dbReference>
<reference evidence="10" key="1">
    <citation type="submission" date="2022-12" db="EMBL/GenBank/DDBJ databases">
        <title>Draft genome assemblies for two species of Escallonia (Escalloniales).</title>
        <authorList>
            <person name="Chanderbali A."/>
            <person name="Dervinis C."/>
            <person name="Anghel I."/>
            <person name="Soltis D."/>
            <person name="Soltis P."/>
            <person name="Zapata F."/>
        </authorList>
    </citation>
    <scope>NUCLEOTIDE SEQUENCE</scope>
    <source>
        <strain evidence="10">UCBG64.0493</strain>
        <tissue evidence="10">Leaf</tissue>
    </source>
</reference>
<dbReference type="Gene3D" id="2.60.40.10">
    <property type="entry name" value="Immunoglobulins"/>
    <property type="match status" value="1"/>
</dbReference>
<evidence type="ECO:0000256" key="6">
    <source>
        <dbReference type="ARBA" id="ARBA00022840"/>
    </source>
</evidence>
<dbReference type="InterPro" id="IPR013784">
    <property type="entry name" value="Carb-bd-like_fold"/>
</dbReference>
<dbReference type="PANTHER" id="PTHR47453">
    <property type="entry name" value="PHOSPHOGLUCAN, WATER DIKINASE, CHLOROPLASTIC"/>
    <property type="match status" value="1"/>
</dbReference>
<keyword evidence="4" id="KW-0547">Nucleotide-binding</keyword>
<feature type="region of interest" description="Disordered" evidence="8">
    <location>
        <begin position="133"/>
        <end position="152"/>
    </location>
</feature>
<protein>
    <recommendedName>
        <fullName evidence="9">CBM20 domain-containing protein</fullName>
    </recommendedName>
</protein>
<dbReference type="GO" id="GO:0046872">
    <property type="term" value="F:metal ion binding"/>
    <property type="evidence" value="ECO:0007669"/>
    <property type="project" value="UniProtKB-KW"/>
</dbReference>
<dbReference type="InterPro" id="IPR002044">
    <property type="entry name" value="CBM20"/>
</dbReference>
<evidence type="ECO:0000256" key="7">
    <source>
        <dbReference type="ARBA" id="ARBA00022842"/>
    </source>
</evidence>
<accession>A0AA89B167</accession>
<dbReference type="GO" id="GO:0016301">
    <property type="term" value="F:kinase activity"/>
    <property type="evidence" value="ECO:0007669"/>
    <property type="project" value="UniProtKB-KW"/>
</dbReference>
<evidence type="ECO:0000259" key="9">
    <source>
        <dbReference type="PROSITE" id="PS51166"/>
    </source>
</evidence>
<evidence type="ECO:0000256" key="1">
    <source>
        <dbReference type="ARBA" id="ARBA00001946"/>
    </source>
</evidence>
<dbReference type="Pfam" id="PF00686">
    <property type="entry name" value="CBM_20"/>
    <property type="match status" value="1"/>
</dbReference>
<dbReference type="SMART" id="SM01065">
    <property type="entry name" value="CBM_2"/>
    <property type="match status" value="1"/>
</dbReference>
<evidence type="ECO:0000256" key="2">
    <source>
        <dbReference type="ARBA" id="ARBA00022679"/>
    </source>
</evidence>
<keyword evidence="7" id="KW-0460">Magnesium</keyword>
<dbReference type="PANTHER" id="PTHR47453:SF1">
    <property type="entry name" value="PHOSPHOGLUCAN, WATER DIKINASE, CHLOROPLASTIC"/>
    <property type="match status" value="1"/>
</dbReference>
<gene>
    <name evidence="10" type="ORF">RJ639_046713</name>
</gene>
<keyword evidence="2" id="KW-0808">Transferase</keyword>
<organism evidence="10 11">
    <name type="scientific">Escallonia herrerae</name>
    <dbReference type="NCBI Taxonomy" id="1293975"/>
    <lineage>
        <taxon>Eukaryota</taxon>
        <taxon>Viridiplantae</taxon>
        <taxon>Streptophyta</taxon>
        <taxon>Embryophyta</taxon>
        <taxon>Tracheophyta</taxon>
        <taxon>Spermatophyta</taxon>
        <taxon>Magnoliopsida</taxon>
        <taxon>eudicotyledons</taxon>
        <taxon>Gunneridae</taxon>
        <taxon>Pentapetalae</taxon>
        <taxon>asterids</taxon>
        <taxon>campanulids</taxon>
        <taxon>Escalloniales</taxon>
        <taxon>Escalloniaceae</taxon>
        <taxon>Escallonia</taxon>
    </lineage>
</organism>
<dbReference type="GO" id="GO:2001070">
    <property type="term" value="F:starch binding"/>
    <property type="evidence" value="ECO:0007669"/>
    <property type="project" value="InterPro"/>
</dbReference>
<dbReference type="InterPro" id="IPR054481">
    <property type="entry name" value="GWD1_pHisD"/>
</dbReference>
<keyword evidence="6" id="KW-0067">ATP-binding</keyword>